<dbReference type="InterPro" id="IPR002347">
    <property type="entry name" value="SDR_fam"/>
</dbReference>
<gene>
    <name evidence="3" type="ORF">R3P38DRAFT_2818617</name>
</gene>
<evidence type="ECO:0000256" key="2">
    <source>
        <dbReference type="ARBA" id="ARBA00023002"/>
    </source>
</evidence>
<dbReference type="Proteomes" id="UP001362999">
    <property type="component" value="Unassembled WGS sequence"/>
</dbReference>
<feature type="non-terminal residue" evidence="3">
    <location>
        <position position="308"/>
    </location>
</feature>
<comment type="similarity">
    <text evidence="1">Belongs to the short-chain dehydrogenases/reductases (SDR) family.</text>
</comment>
<reference evidence="3 4" key="1">
    <citation type="journal article" date="2024" name="J Genomics">
        <title>Draft genome sequencing and assembly of Favolaschia claudopus CIRM-BRFM 2984 isolated from oak limbs.</title>
        <authorList>
            <person name="Navarro D."/>
            <person name="Drula E."/>
            <person name="Chaduli D."/>
            <person name="Cazenave R."/>
            <person name="Ahrendt S."/>
            <person name="Wang J."/>
            <person name="Lipzen A."/>
            <person name="Daum C."/>
            <person name="Barry K."/>
            <person name="Grigoriev I.V."/>
            <person name="Favel A."/>
            <person name="Rosso M.N."/>
            <person name="Martin F."/>
        </authorList>
    </citation>
    <scope>NUCLEOTIDE SEQUENCE [LARGE SCALE GENOMIC DNA]</scope>
    <source>
        <strain evidence="3 4">CIRM-BRFM 2984</strain>
    </source>
</reference>
<evidence type="ECO:0000313" key="4">
    <source>
        <dbReference type="Proteomes" id="UP001362999"/>
    </source>
</evidence>
<dbReference type="SUPFAM" id="SSF51735">
    <property type="entry name" value="NAD(P)-binding Rossmann-fold domains"/>
    <property type="match status" value="1"/>
</dbReference>
<organism evidence="3 4">
    <name type="scientific">Favolaschia claudopus</name>
    <dbReference type="NCBI Taxonomy" id="2862362"/>
    <lineage>
        <taxon>Eukaryota</taxon>
        <taxon>Fungi</taxon>
        <taxon>Dikarya</taxon>
        <taxon>Basidiomycota</taxon>
        <taxon>Agaricomycotina</taxon>
        <taxon>Agaricomycetes</taxon>
        <taxon>Agaricomycetidae</taxon>
        <taxon>Agaricales</taxon>
        <taxon>Marasmiineae</taxon>
        <taxon>Mycenaceae</taxon>
        <taxon>Favolaschia</taxon>
    </lineage>
</organism>
<dbReference type="InterPro" id="IPR036291">
    <property type="entry name" value="NAD(P)-bd_dom_sf"/>
</dbReference>
<dbReference type="AlphaFoldDB" id="A0AAW0EFF4"/>
<dbReference type="PANTHER" id="PTHR24320:SF283">
    <property type="entry name" value="RETINOL DEHYDROGENASE 11"/>
    <property type="match status" value="1"/>
</dbReference>
<sequence length="308" mass="33063">MSFPTFSATTTAEEVADALAEQIRGKNVLITGTSINGIGYEAARVIAKFASLVVITGYNAERLQLSANAIKESGANASVRQLNLDLNSLESVRKAAAEVNAYAEPLHVVVHNAAYPTGPLQLTKDGLETQMSTAHFGPFLFTKLIYRKLLSASTSTSTPRVVTVSSRAQLMLPSAASLLSVDNLARGVADNEEFAPMGRYAETKAANVFFAKELAKRAGGRVNAYSLHPGDIYTNIMQKEHNKISLIEMGVLNPDGSPADKHEFKTIPQGAATTVVASFDPRIENHNGAYLWDCVVANDKLAPYFADS</sequence>
<dbReference type="GO" id="GO:0016491">
    <property type="term" value="F:oxidoreductase activity"/>
    <property type="evidence" value="ECO:0007669"/>
    <property type="project" value="UniProtKB-KW"/>
</dbReference>
<keyword evidence="2" id="KW-0560">Oxidoreductase</keyword>
<proteinExistence type="inferred from homology"/>
<protein>
    <submittedName>
        <fullName evidence="3">Short-chain dehydrogenase/reductase family protein</fullName>
    </submittedName>
</protein>
<keyword evidence="4" id="KW-1185">Reference proteome</keyword>
<dbReference type="Pfam" id="PF00106">
    <property type="entry name" value="adh_short"/>
    <property type="match status" value="1"/>
</dbReference>
<dbReference type="EMBL" id="JAWWNJ010000001">
    <property type="protein sequence ID" value="KAK7063451.1"/>
    <property type="molecule type" value="Genomic_DNA"/>
</dbReference>
<accession>A0AAW0EFF4</accession>
<dbReference type="PANTHER" id="PTHR24320">
    <property type="entry name" value="RETINOL DEHYDROGENASE"/>
    <property type="match status" value="1"/>
</dbReference>
<evidence type="ECO:0000256" key="1">
    <source>
        <dbReference type="ARBA" id="ARBA00006484"/>
    </source>
</evidence>
<dbReference type="Gene3D" id="3.40.50.720">
    <property type="entry name" value="NAD(P)-binding Rossmann-like Domain"/>
    <property type="match status" value="1"/>
</dbReference>
<name>A0AAW0EFF4_9AGAR</name>
<comment type="caution">
    <text evidence="3">The sequence shown here is derived from an EMBL/GenBank/DDBJ whole genome shotgun (WGS) entry which is preliminary data.</text>
</comment>
<evidence type="ECO:0000313" key="3">
    <source>
        <dbReference type="EMBL" id="KAK7063451.1"/>
    </source>
</evidence>